<dbReference type="FunFam" id="3.30.70.270:FF:000001">
    <property type="entry name" value="Diguanylate cyclase domain protein"/>
    <property type="match status" value="1"/>
</dbReference>
<dbReference type="EMBL" id="SHKY01000001">
    <property type="protein sequence ID" value="RZU49370.1"/>
    <property type="molecule type" value="Genomic_DNA"/>
</dbReference>
<sequence>MVGGGPVNDVGMSAEELSAALLALEVDRTGDPEAAHAAAVGYEKRALALGDEHLLMRARLWQVAMRVRTGDVAGVDGQLGEIMDSATRCGDRLLQARTHILFATIRWISGDAAKFLEHSLSGVELLDDTAPAVLRISHRVTLADALAFTGDMDSARLRYRQAESLAREANEWNRLVLLLNNWSYAEYKIGDFVRAGQVAHRMVDLAATHDIELVPGLLHTIGDIQAANGEYAEAERTLQTCLARHEAGEVDEINDLPYYLLSLAQVQRALGATDRAQDSLDACRVLCTQSDQQGLLLRVHEEQAELHAARGDFAAAYAAQKTFRTASEGLRSPSREAQVLARHVEFETAEARTAAERFREEARRDPLTGLHNRRYVDEVLPALIAADPGLTVAITDIDHFKKINDELSHDTGDQVLVQVAKLLENGLAVAAPDGFVARLGGEEFLLVLPATPVAEAAARVDGIRQAISEHDWQGSTRGRSVTVSMGVAGAGETSPPSPAGAMSTADRNLYVAKRQGRNRVVAGLPPEPRPRACDVD</sequence>
<dbReference type="Gene3D" id="3.30.70.270">
    <property type="match status" value="1"/>
</dbReference>
<dbReference type="CDD" id="cd01949">
    <property type="entry name" value="GGDEF"/>
    <property type="match status" value="1"/>
</dbReference>
<dbReference type="Proteomes" id="UP000292564">
    <property type="component" value="Unassembled WGS sequence"/>
</dbReference>
<dbReference type="PROSITE" id="PS50887">
    <property type="entry name" value="GGDEF"/>
    <property type="match status" value="1"/>
</dbReference>
<dbReference type="SUPFAM" id="SSF48452">
    <property type="entry name" value="TPR-like"/>
    <property type="match status" value="1"/>
</dbReference>
<dbReference type="GO" id="GO:0005886">
    <property type="term" value="C:plasma membrane"/>
    <property type="evidence" value="ECO:0007669"/>
    <property type="project" value="TreeGrafter"/>
</dbReference>
<dbReference type="PANTHER" id="PTHR45138:SF9">
    <property type="entry name" value="DIGUANYLATE CYCLASE DGCM-RELATED"/>
    <property type="match status" value="1"/>
</dbReference>
<organism evidence="2 3">
    <name type="scientific">Krasilnikovia cinnamomea</name>
    <dbReference type="NCBI Taxonomy" id="349313"/>
    <lineage>
        <taxon>Bacteria</taxon>
        <taxon>Bacillati</taxon>
        <taxon>Actinomycetota</taxon>
        <taxon>Actinomycetes</taxon>
        <taxon>Micromonosporales</taxon>
        <taxon>Micromonosporaceae</taxon>
        <taxon>Krasilnikovia</taxon>
    </lineage>
</organism>
<accession>A0A4Q7ZF37</accession>
<evidence type="ECO:0000259" key="1">
    <source>
        <dbReference type="PROSITE" id="PS50887"/>
    </source>
</evidence>
<dbReference type="NCBIfam" id="TIGR00254">
    <property type="entry name" value="GGDEF"/>
    <property type="match status" value="1"/>
</dbReference>
<gene>
    <name evidence="2" type="ORF">EV385_1120</name>
</gene>
<dbReference type="GO" id="GO:1902201">
    <property type="term" value="P:negative regulation of bacterial-type flagellum-dependent cell motility"/>
    <property type="evidence" value="ECO:0007669"/>
    <property type="project" value="TreeGrafter"/>
</dbReference>
<dbReference type="SUPFAM" id="SSF55073">
    <property type="entry name" value="Nucleotide cyclase"/>
    <property type="match status" value="1"/>
</dbReference>
<dbReference type="InterPro" id="IPR029787">
    <property type="entry name" value="Nucleotide_cyclase"/>
</dbReference>
<feature type="domain" description="GGDEF" evidence="1">
    <location>
        <begin position="388"/>
        <end position="525"/>
    </location>
</feature>
<reference evidence="2 3" key="1">
    <citation type="submission" date="2019-02" db="EMBL/GenBank/DDBJ databases">
        <title>Sequencing the genomes of 1000 actinobacteria strains.</title>
        <authorList>
            <person name="Klenk H.-P."/>
        </authorList>
    </citation>
    <scope>NUCLEOTIDE SEQUENCE [LARGE SCALE GENOMIC DNA]</scope>
    <source>
        <strain evidence="2 3">DSM 45162</strain>
    </source>
</reference>
<dbReference type="InterPro" id="IPR000160">
    <property type="entry name" value="GGDEF_dom"/>
</dbReference>
<protein>
    <submittedName>
        <fullName evidence="2">Diguanylate cyclase (GGDEF)-like protein</fullName>
    </submittedName>
</protein>
<dbReference type="PANTHER" id="PTHR45138">
    <property type="entry name" value="REGULATORY COMPONENTS OF SENSORY TRANSDUCTION SYSTEM"/>
    <property type="match status" value="1"/>
</dbReference>
<dbReference type="InterPro" id="IPR050469">
    <property type="entry name" value="Diguanylate_Cyclase"/>
</dbReference>
<dbReference type="Gene3D" id="1.25.40.10">
    <property type="entry name" value="Tetratricopeptide repeat domain"/>
    <property type="match status" value="1"/>
</dbReference>
<proteinExistence type="predicted"/>
<dbReference type="GO" id="GO:0052621">
    <property type="term" value="F:diguanylate cyclase activity"/>
    <property type="evidence" value="ECO:0007669"/>
    <property type="project" value="TreeGrafter"/>
</dbReference>
<comment type="caution">
    <text evidence="2">The sequence shown here is derived from an EMBL/GenBank/DDBJ whole genome shotgun (WGS) entry which is preliminary data.</text>
</comment>
<keyword evidence="3" id="KW-1185">Reference proteome</keyword>
<dbReference type="InterPro" id="IPR011990">
    <property type="entry name" value="TPR-like_helical_dom_sf"/>
</dbReference>
<evidence type="ECO:0000313" key="2">
    <source>
        <dbReference type="EMBL" id="RZU49370.1"/>
    </source>
</evidence>
<evidence type="ECO:0000313" key="3">
    <source>
        <dbReference type="Proteomes" id="UP000292564"/>
    </source>
</evidence>
<dbReference type="Pfam" id="PF00990">
    <property type="entry name" value="GGDEF"/>
    <property type="match status" value="1"/>
</dbReference>
<dbReference type="AlphaFoldDB" id="A0A4Q7ZF37"/>
<name>A0A4Q7ZF37_9ACTN</name>
<dbReference type="GO" id="GO:0043709">
    <property type="term" value="P:cell adhesion involved in single-species biofilm formation"/>
    <property type="evidence" value="ECO:0007669"/>
    <property type="project" value="TreeGrafter"/>
</dbReference>
<dbReference type="InterPro" id="IPR043128">
    <property type="entry name" value="Rev_trsase/Diguanyl_cyclase"/>
</dbReference>
<dbReference type="SMART" id="SM00267">
    <property type="entry name" value="GGDEF"/>
    <property type="match status" value="1"/>
</dbReference>